<organism evidence="2 3">
    <name type="scientific">Colletotrichum musicola</name>
    <dbReference type="NCBI Taxonomy" id="2175873"/>
    <lineage>
        <taxon>Eukaryota</taxon>
        <taxon>Fungi</taxon>
        <taxon>Dikarya</taxon>
        <taxon>Ascomycota</taxon>
        <taxon>Pezizomycotina</taxon>
        <taxon>Sordariomycetes</taxon>
        <taxon>Hypocreomycetidae</taxon>
        <taxon>Glomerellales</taxon>
        <taxon>Glomerellaceae</taxon>
        <taxon>Colletotrichum</taxon>
        <taxon>Colletotrichum orchidearum species complex</taxon>
    </lineage>
</organism>
<proteinExistence type="predicted"/>
<dbReference type="EMBL" id="WIGM01000006">
    <property type="protein sequence ID" value="KAF6845084.1"/>
    <property type="molecule type" value="Genomic_DNA"/>
</dbReference>
<sequence>MMERSDVSTQQAVGVSRARLKQEPAQNVSRRREEEAGVVGGRFQFGPDDGFMSTADGGAAIDRKWTPGSKFSSARY</sequence>
<reference evidence="2" key="1">
    <citation type="journal article" date="2020" name="Phytopathology">
        <title>Genome Sequence Resources of Colletotrichum truncatum, C. plurivorum, C. musicola, and C. sojae: Four Species Pathogenic to Soybean (Glycine max).</title>
        <authorList>
            <person name="Rogerio F."/>
            <person name="Boufleur T.R."/>
            <person name="Ciampi-Guillardi M."/>
            <person name="Sukno S.A."/>
            <person name="Thon M.R."/>
            <person name="Massola Junior N.S."/>
            <person name="Baroncelli R."/>
        </authorList>
    </citation>
    <scope>NUCLEOTIDE SEQUENCE</scope>
    <source>
        <strain evidence="2">LFN0074</strain>
    </source>
</reference>
<dbReference type="AlphaFoldDB" id="A0A8H6U8X8"/>
<evidence type="ECO:0000256" key="1">
    <source>
        <dbReference type="SAM" id="MobiDB-lite"/>
    </source>
</evidence>
<evidence type="ECO:0000313" key="3">
    <source>
        <dbReference type="Proteomes" id="UP000639643"/>
    </source>
</evidence>
<keyword evidence="3" id="KW-1185">Reference proteome</keyword>
<accession>A0A8H6U8X8</accession>
<name>A0A8H6U8X8_9PEZI</name>
<comment type="caution">
    <text evidence="2">The sequence shown here is derived from an EMBL/GenBank/DDBJ whole genome shotgun (WGS) entry which is preliminary data.</text>
</comment>
<feature type="region of interest" description="Disordered" evidence="1">
    <location>
        <begin position="1"/>
        <end position="76"/>
    </location>
</feature>
<gene>
    <name evidence="2" type="ORF">CMUS01_00473</name>
</gene>
<dbReference type="OrthoDB" id="10495063at2759"/>
<dbReference type="Proteomes" id="UP000639643">
    <property type="component" value="Unassembled WGS sequence"/>
</dbReference>
<protein>
    <submittedName>
        <fullName evidence="2">Uncharacterized protein</fullName>
    </submittedName>
</protein>
<evidence type="ECO:0000313" key="2">
    <source>
        <dbReference type="EMBL" id="KAF6845084.1"/>
    </source>
</evidence>